<reference evidence="1 2" key="1">
    <citation type="journal article" date="2019" name="G3 (Bethesda)">
        <title>Sequencing of a Wild Apple (Malus baccata) Genome Unravels the Differences Between Cultivated and Wild Apple Species Regarding Disease Resistance and Cold Tolerance.</title>
        <authorList>
            <person name="Chen X."/>
        </authorList>
    </citation>
    <scope>NUCLEOTIDE SEQUENCE [LARGE SCALE GENOMIC DNA]</scope>
    <source>
        <strain evidence="2">cv. Shandingzi</strain>
        <tissue evidence="1">Leaves</tissue>
    </source>
</reference>
<proteinExistence type="predicted"/>
<dbReference type="AlphaFoldDB" id="A0A540NH81"/>
<keyword evidence="2" id="KW-1185">Reference proteome</keyword>
<accession>A0A540NH81</accession>
<evidence type="ECO:0000313" key="1">
    <source>
        <dbReference type="EMBL" id="TQE09870.1"/>
    </source>
</evidence>
<protein>
    <submittedName>
        <fullName evidence="1">Uncharacterized protein</fullName>
    </submittedName>
</protein>
<name>A0A540NH81_MALBA</name>
<gene>
    <name evidence="1" type="ORF">C1H46_004448</name>
</gene>
<dbReference type="EMBL" id="VIEB01000051">
    <property type="protein sequence ID" value="TQE09870.1"/>
    <property type="molecule type" value="Genomic_DNA"/>
</dbReference>
<sequence length="95" mass="11014">MKREFTNTIAYKLKLRMGNRIRMDALRLSNEAYLYKTEKLNNPTLHIKNDGVPHLYILSNTCSNFDSWHTHSLHYSRLESNLSASTHSSLLLSSC</sequence>
<evidence type="ECO:0000313" key="2">
    <source>
        <dbReference type="Proteomes" id="UP000315295"/>
    </source>
</evidence>
<comment type="caution">
    <text evidence="1">The sequence shown here is derived from an EMBL/GenBank/DDBJ whole genome shotgun (WGS) entry which is preliminary data.</text>
</comment>
<organism evidence="1 2">
    <name type="scientific">Malus baccata</name>
    <name type="common">Siberian crab apple</name>
    <name type="synonym">Pyrus baccata</name>
    <dbReference type="NCBI Taxonomy" id="106549"/>
    <lineage>
        <taxon>Eukaryota</taxon>
        <taxon>Viridiplantae</taxon>
        <taxon>Streptophyta</taxon>
        <taxon>Embryophyta</taxon>
        <taxon>Tracheophyta</taxon>
        <taxon>Spermatophyta</taxon>
        <taxon>Magnoliopsida</taxon>
        <taxon>eudicotyledons</taxon>
        <taxon>Gunneridae</taxon>
        <taxon>Pentapetalae</taxon>
        <taxon>rosids</taxon>
        <taxon>fabids</taxon>
        <taxon>Rosales</taxon>
        <taxon>Rosaceae</taxon>
        <taxon>Amygdaloideae</taxon>
        <taxon>Maleae</taxon>
        <taxon>Malus</taxon>
    </lineage>
</organism>
<dbReference type="Proteomes" id="UP000315295">
    <property type="component" value="Unassembled WGS sequence"/>
</dbReference>